<comment type="caution">
    <text evidence="2">The sequence shown here is derived from an EMBL/GenBank/DDBJ whole genome shotgun (WGS) entry which is preliminary data.</text>
</comment>
<dbReference type="GO" id="GO:0016226">
    <property type="term" value="P:iron-sulfur cluster assembly"/>
    <property type="evidence" value="ECO:0007669"/>
    <property type="project" value="InterPro"/>
</dbReference>
<dbReference type="EMBL" id="AZHW01000966">
    <property type="protein sequence ID" value="ETW95015.1"/>
    <property type="molecule type" value="Genomic_DNA"/>
</dbReference>
<protein>
    <recommendedName>
        <fullName evidence="1">NIF system FeS cluster assembly NifU N-terminal domain-containing protein</fullName>
    </recommendedName>
</protein>
<evidence type="ECO:0000313" key="3">
    <source>
        <dbReference type="Proteomes" id="UP000019141"/>
    </source>
</evidence>
<dbReference type="Pfam" id="PF01592">
    <property type="entry name" value="NifU_N"/>
    <property type="match status" value="1"/>
</dbReference>
<dbReference type="InterPro" id="IPR002871">
    <property type="entry name" value="NIF_FeS_clus_asmbl_NifU_N"/>
</dbReference>
<reference evidence="2 3" key="1">
    <citation type="journal article" date="2014" name="Nature">
        <title>An environmental bacterial taxon with a large and distinct metabolic repertoire.</title>
        <authorList>
            <person name="Wilson M.C."/>
            <person name="Mori T."/>
            <person name="Ruckert C."/>
            <person name="Uria A.R."/>
            <person name="Helf M.J."/>
            <person name="Takada K."/>
            <person name="Gernert C."/>
            <person name="Steffens U.A."/>
            <person name="Heycke N."/>
            <person name="Schmitt S."/>
            <person name="Rinke C."/>
            <person name="Helfrich E.J."/>
            <person name="Brachmann A.O."/>
            <person name="Gurgui C."/>
            <person name="Wakimoto T."/>
            <person name="Kracht M."/>
            <person name="Crusemann M."/>
            <person name="Hentschel U."/>
            <person name="Abe I."/>
            <person name="Matsunaga S."/>
            <person name="Kalinowski J."/>
            <person name="Takeyama H."/>
            <person name="Piel J."/>
        </authorList>
    </citation>
    <scope>NUCLEOTIDE SEQUENCE [LARGE SCALE GENOMIC DNA]</scope>
    <source>
        <strain evidence="3">TSY1</strain>
    </source>
</reference>
<accession>W4LBA8</accession>
<dbReference type="HOGENOM" id="CLU_079283_4_0_7"/>
<gene>
    <name evidence="2" type="ORF">ETSY1_32365</name>
</gene>
<organism evidence="2 3">
    <name type="scientific">Entotheonella factor</name>
    <dbReference type="NCBI Taxonomy" id="1429438"/>
    <lineage>
        <taxon>Bacteria</taxon>
        <taxon>Pseudomonadati</taxon>
        <taxon>Nitrospinota/Tectimicrobiota group</taxon>
        <taxon>Candidatus Tectimicrobiota</taxon>
        <taxon>Candidatus Entotheonellia</taxon>
        <taxon>Candidatus Entotheonellales</taxon>
        <taxon>Candidatus Entotheonellaceae</taxon>
        <taxon>Candidatus Entotheonella</taxon>
    </lineage>
</organism>
<dbReference type="AlphaFoldDB" id="W4LBA8"/>
<sequence>MNLDMYQERIMDHYESPYHRGTLEAPALECYSHNPLCGDEVRIQARLDEAGRVAEAYFEGQGCVISLAAASMLMEAVEGKSLEAIKGMTRQDMLDLLGIRLTTMRVKCAMLPLRTLEKAIHLYEGQSSA</sequence>
<dbReference type="CDD" id="cd06664">
    <property type="entry name" value="IscU_like"/>
    <property type="match status" value="1"/>
</dbReference>
<dbReference type="Gene3D" id="3.90.1010.10">
    <property type="match status" value="1"/>
</dbReference>
<dbReference type="Proteomes" id="UP000019141">
    <property type="component" value="Unassembled WGS sequence"/>
</dbReference>
<evidence type="ECO:0000313" key="2">
    <source>
        <dbReference type="EMBL" id="ETW95015.1"/>
    </source>
</evidence>
<dbReference type="PANTHER" id="PTHR10093">
    <property type="entry name" value="IRON-SULFUR CLUSTER ASSEMBLY ENZYME NIFU HOMOLOG"/>
    <property type="match status" value="1"/>
</dbReference>
<dbReference type="GO" id="GO:0005506">
    <property type="term" value="F:iron ion binding"/>
    <property type="evidence" value="ECO:0007669"/>
    <property type="project" value="InterPro"/>
</dbReference>
<evidence type="ECO:0000259" key="1">
    <source>
        <dbReference type="Pfam" id="PF01592"/>
    </source>
</evidence>
<feature type="domain" description="NIF system FeS cluster assembly NifU N-terminal" evidence="1">
    <location>
        <begin position="5"/>
        <end position="127"/>
    </location>
</feature>
<proteinExistence type="predicted"/>
<dbReference type="SUPFAM" id="SSF82649">
    <property type="entry name" value="SufE/NifU"/>
    <property type="match status" value="1"/>
</dbReference>
<name>W4LBA8_ENTF1</name>
<dbReference type="GO" id="GO:0051536">
    <property type="term" value="F:iron-sulfur cluster binding"/>
    <property type="evidence" value="ECO:0007669"/>
    <property type="project" value="InterPro"/>
</dbReference>
<keyword evidence="3" id="KW-1185">Reference proteome</keyword>